<dbReference type="AlphaFoldDB" id="A0AAU8HQK1"/>
<keyword evidence="7" id="KW-0966">Cell projection</keyword>
<dbReference type="InterPro" id="IPR022781">
    <property type="entry name" value="Flagellar_biosynth_FliO"/>
</dbReference>
<dbReference type="GO" id="GO:0016020">
    <property type="term" value="C:membrane"/>
    <property type="evidence" value="ECO:0007669"/>
    <property type="project" value="InterPro"/>
</dbReference>
<dbReference type="EMBL" id="CP159485">
    <property type="protein sequence ID" value="XCI27506.1"/>
    <property type="molecule type" value="Genomic_DNA"/>
</dbReference>
<reference evidence="7" key="2">
    <citation type="submission" date="2024-06" db="EMBL/GenBank/DDBJ databases">
        <authorList>
            <person name="Petrova K.O."/>
            <person name="Toshchakov S.V."/>
            <person name="Boltjanskaja Y.V."/>
            <person name="Kevbrin V.V."/>
        </authorList>
    </citation>
    <scope>NUCLEOTIDE SEQUENCE</scope>
    <source>
        <strain evidence="7">Z-710</strain>
    </source>
</reference>
<gene>
    <name evidence="7" type="ORF">PRVXH_001408</name>
</gene>
<evidence type="ECO:0000256" key="2">
    <source>
        <dbReference type="ARBA" id="ARBA00022475"/>
    </source>
</evidence>
<dbReference type="RefSeq" id="WP_353892084.1">
    <property type="nucleotide sequence ID" value="NZ_CP159485.1"/>
</dbReference>
<protein>
    <submittedName>
        <fullName evidence="7">Flagellar biosynthetic protein FliO</fullName>
    </submittedName>
</protein>
<organism evidence="7">
    <name type="scientific">Proteinivorax hydrogeniformans</name>
    <dbReference type="NCBI Taxonomy" id="1826727"/>
    <lineage>
        <taxon>Bacteria</taxon>
        <taxon>Bacillati</taxon>
        <taxon>Bacillota</taxon>
        <taxon>Clostridia</taxon>
        <taxon>Eubacteriales</taxon>
        <taxon>Proteinivoracaceae</taxon>
        <taxon>Proteinivorax</taxon>
    </lineage>
</organism>
<evidence type="ECO:0000256" key="1">
    <source>
        <dbReference type="ARBA" id="ARBA00004236"/>
    </source>
</evidence>
<evidence type="ECO:0000256" key="5">
    <source>
        <dbReference type="ARBA" id="ARBA00023136"/>
    </source>
</evidence>
<feature type="transmembrane region" description="Helical" evidence="6">
    <location>
        <begin position="6"/>
        <end position="28"/>
    </location>
</feature>
<reference evidence="7" key="1">
    <citation type="journal article" date="2018" name="Antonie Van Leeuwenhoek">
        <title>Proteinivorax hydrogeniformans sp. nov., an anaerobic, haloalkaliphilic bacterium fermenting proteinaceous compounds with high hydrogen production.</title>
        <authorList>
            <person name="Boltyanskaya Y."/>
            <person name="Detkova E."/>
            <person name="Pimenov N."/>
            <person name="Kevbrin V."/>
        </authorList>
    </citation>
    <scope>NUCLEOTIDE SEQUENCE</scope>
    <source>
        <strain evidence="7">Z-710</strain>
    </source>
</reference>
<comment type="subcellular location">
    <subcellularLocation>
        <location evidence="1">Cell membrane</location>
    </subcellularLocation>
</comment>
<dbReference type="Pfam" id="PF04347">
    <property type="entry name" value="FliO"/>
    <property type="match status" value="1"/>
</dbReference>
<evidence type="ECO:0000313" key="7">
    <source>
        <dbReference type="EMBL" id="XCI27506.1"/>
    </source>
</evidence>
<evidence type="ECO:0000256" key="6">
    <source>
        <dbReference type="SAM" id="Phobius"/>
    </source>
</evidence>
<keyword evidence="4 6" id="KW-1133">Transmembrane helix</keyword>
<keyword evidence="3 6" id="KW-0812">Transmembrane</keyword>
<keyword evidence="2" id="KW-1003">Cell membrane</keyword>
<proteinExistence type="predicted"/>
<sequence length="124" mass="13625">MSRWAYIGEIFLVMVILCVLVIGAIALIKLLNKKMSVTSNNTMEVVDSLSIGPNKGLYLVRVVSKYYLIGIGDSVNLLKEINDPDEVDLIEEISSPLQSSSVGDSFADNLIQQLNKFKSDSKGE</sequence>
<dbReference type="GO" id="GO:0044781">
    <property type="term" value="P:bacterial-type flagellum organization"/>
    <property type="evidence" value="ECO:0007669"/>
    <property type="project" value="InterPro"/>
</dbReference>
<keyword evidence="7" id="KW-0969">Cilium</keyword>
<name>A0AAU8HQK1_9FIRM</name>
<evidence type="ECO:0000256" key="4">
    <source>
        <dbReference type="ARBA" id="ARBA00022989"/>
    </source>
</evidence>
<accession>A0AAU8HQK1</accession>
<keyword evidence="7" id="KW-0282">Flagellum</keyword>
<evidence type="ECO:0000256" key="3">
    <source>
        <dbReference type="ARBA" id="ARBA00022692"/>
    </source>
</evidence>
<keyword evidence="5 6" id="KW-0472">Membrane</keyword>